<reference evidence="1" key="1">
    <citation type="journal article" date="2014" name="Front. Microbiol.">
        <title>High frequency of phylogenetically diverse reductive dehalogenase-homologous genes in deep subseafloor sedimentary metagenomes.</title>
        <authorList>
            <person name="Kawai M."/>
            <person name="Futagami T."/>
            <person name="Toyoda A."/>
            <person name="Takaki Y."/>
            <person name="Nishi S."/>
            <person name="Hori S."/>
            <person name="Arai W."/>
            <person name="Tsubouchi T."/>
            <person name="Morono Y."/>
            <person name="Uchiyama I."/>
            <person name="Ito T."/>
            <person name="Fujiyama A."/>
            <person name="Inagaki F."/>
            <person name="Takami H."/>
        </authorList>
    </citation>
    <scope>NUCLEOTIDE SEQUENCE</scope>
    <source>
        <strain evidence="1">Expedition CK06-06</strain>
    </source>
</reference>
<sequence>MSSVIQRSTIIALGATNENVIAGQPGEFIGSRPAVVMVYAVRDTGGAAGVGTMEILFGQRQMYTPAPLSNSIADGRLITDQDLVMKDVARPGERITVRVTETGG</sequence>
<feature type="non-terminal residue" evidence="1">
    <location>
        <position position="104"/>
    </location>
</feature>
<dbReference type="EMBL" id="BART01029182">
    <property type="protein sequence ID" value="GAG98139.1"/>
    <property type="molecule type" value="Genomic_DNA"/>
</dbReference>
<protein>
    <submittedName>
        <fullName evidence="1">Uncharacterized protein</fullName>
    </submittedName>
</protein>
<organism evidence="1">
    <name type="scientific">marine sediment metagenome</name>
    <dbReference type="NCBI Taxonomy" id="412755"/>
    <lineage>
        <taxon>unclassified sequences</taxon>
        <taxon>metagenomes</taxon>
        <taxon>ecological metagenomes</taxon>
    </lineage>
</organism>
<name>X1BQU9_9ZZZZ</name>
<proteinExistence type="predicted"/>
<comment type="caution">
    <text evidence="1">The sequence shown here is derived from an EMBL/GenBank/DDBJ whole genome shotgun (WGS) entry which is preliminary data.</text>
</comment>
<dbReference type="AlphaFoldDB" id="X1BQU9"/>
<evidence type="ECO:0000313" key="1">
    <source>
        <dbReference type="EMBL" id="GAG98139.1"/>
    </source>
</evidence>
<gene>
    <name evidence="1" type="ORF">S01H4_51281</name>
</gene>
<accession>X1BQU9</accession>